<comment type="caution">
    <text evidence="2">The sequence shown here is derived from an EMBL/GenBank/DDBJ whole genome shotgun (WGS) entry which is preliminary data.</text>
</comment>
<dbReference type="GO" id="GO:0008757">
    <property type="term" value="F:S-adenosylmethionine-dependent methyltransferase activity"/>
    <property type="evidence" value="ECO:0007669"/>
    <property type="project" value="InterPro"/>
</dbReference>
<dbReference type="Gene3D" id="3.40.50.150">
    <property type="entry name" value="Vaccinia Virus protein VP39"/>
    <property type="match status" value="1"/>
</dbReference>
<protein>
    <submittedName>
        <fullName evidence="2">Methyltransferase family protein</fullName>
    </submittedName>
</protein>
<dbReference type="SUPFAM" id="SSF53335">
    <property type="entry name" value="S-adenosyl-L-methionine-dependent methyltransferases"/>
    <property type="match status" value="1"/>
</dbReference>
<keyword evidence="2" id="KW-0489">Methyltransferase</keyword>
<keyword evidence="2" id="KW-0808">Transferase</keyword>
<accession>A0A2T0WT46</accession>
<name>A0A2T0WT46_9BACT</name>
<organism evidence="2 3">
    <name type="scientific">Mongoliibacter ruber</name>
    <dbReference type="NCBI Taxonomy" id="1750599"/>
    <lineage>
        <taxon>Bacteria</taxon>
        <taxon>Pseudomonadati</taxon>
        <taxon>Bacteroidota</taxon>
        <taxon>Cytophagia</taxon>
        <taxon>Cytophagales</taxon>
        <taxon>Cyclobacteriaceae</taxon>
        <taxon>Mongoliibacter</taxon>
    </lineage>
</organism>
<dbReference type="Proteomes" id="UP000238157">
    <property type="component" value="Unassembled WGS sequence"/>
</dbReference>
<evidence type="ECO:0000259" key="1">
    <source>
        <dbReference type="Pfam" id="PF08241"/>
    </source>
</evidence>
<reference evidence="2 3" key="1">
    <citation type="submission" date="2018-03" db="EMBL/GenBank/DDBJ databases">
        <title>Genomic Encyclopedia of Archaeal and Bacterial Type Strains, Phase II (KMG-II): from individual species to whole genera.</title>
        <authorList>
            <person name="Goeker M."/>
        </authorList>
    </citation>
    <scope>NUCLEOTIDE SEQUENCE [LARGE SCALE GENOMIC DNA]</scope>
    <source>
        <strain evidence="2 3">DSM 27929</strain>
    </source>
</reference>
<evidence type="ECO:0000313" key="2">
    <source>
        <dbReference type="EMBL" id="PRY89871.1"/>
    </source>
</evidence>
<feature type="domain" description="Methyltransferase type 11" evidence="1">
    <location>
        <begin position="79"/>
        <end position="131"/>
    </location>
</feature>
<gene>
    <name evidence="2" type="ORF">CLW00_102347</name>
</gene>
<dbReference type="AlphaFoldDB" id="A0A2T0WT46"/>
<dbReference type="OrthoDB" id="7260171at2"/>
<dbReference type="RefSeq" id="WP_106132547.1">
    <property type="nucleotide sequence ID" value="NZ_PVTR01000002.1"/>
</dbReference>
<dbReference type="InterPro" id="IPR013216">
    <property type="entry name" value="Methyltransf_11"/>
</dbReference>
<dbReference type="InterPro" id="IPR029063">
    <property type="entry name" value="SAM-dependent_MTases_sf"/>
</dbReference>
<sequence length="222" mass="26095">MNNFKALMASSDQPESLGYALRNKRFQVFEDLINKNFPADQTIHILDVGGTAYFWEDKNMVLEGRIKVTLLNLEQEYNLPFGIDSMSGDATDLSQFDDNEFDLVFSNSVIEHLYTWKNQKKMARECMRVGKRFFIQTPNKHFPVEAHYAIPLIQYAPKKLAFMVLTKTKISRMRKWKEKDAQQYLDEIRLINESEMEKLFPEANIYKEKWLGMTKSFTAHNL</sequence>
<evidence type="ECO:0000313" key="3">
    <source>
        <dbReference type="Proteomes" id="UP000238157"/>
    </source>
</evidence>
<proteinExistence type="predicted"/>
<dbReference type="GO" id="GO:0032259">
    <property type="term" value="P:methylation"/>
    <property type="evidence" value="ECO:0007669"/>
    <property type="project" value="UniProtKB-KW"/>
</dbReference>
<keyword evidence="3" id="KW-1185">Reference proteome</keyword>
<dbReference type="EMBL" id="PVTR01000002">
    <property type="protein sequence ID" value="PRY89871.1"/>
    <property type="molecule type" value="Genomic_DNA"/>
</dbReference>
<dbReference type="Pfam" id="PF08241">
    <property type="entry name" value="Methyltransf_11"/>
    <property type="match status" value="1"/>
</dbReference>